<keyword evidence="4" id="KW-1185">Reference proteome</keyword>
<feature type="transmembrane region" description="Helical" evidence="1">
    <location>
        <begin position="141"/>
        <end position="161"/>
    </location>
</feature>
<accession>A0A4R0RMY5</accession>
<keyword evidence="1" id="KW-0472">Membrane</keyword>
<gene>
    <name evidence="3" type="ORF">EIP91_009228</name>
</gene>
<feature type="signal peptide" evidence="2">
    <location>
        <begin position="1"/>
        <end position="19"/>
    </location>
</feature>
<feature type="chain" id="PRO_5020951287" description="Extracellular membrane protein CFEM domain-containing protein" evidence="2">
    <location>
        <begin position="20"/>
        <end position="164"/>
    </location>
</feature>
<keyword evidence="1" id="KW-0812">Transmembrane</keyword>
<dbReference type="AlphaFoldDB" id="A0A4R0RMY5"/>
<protein>
    <recommendedName>
        <fullName evidence="5">Extracellular membrane protein CFEM domain-containing protein</fullName>
    </recommendedName>
</protein>
<proteinExistence type="predicted"/>
<dbReference type="STRING" id="92696.A0A4R0RMY5"/>
<dbReference type="EMBL" id="RWJN01000052">
    <property type="protein sequence ID" value="TCD69006.1"/>
    <property type="molecule type" value="Genomic_DNA"/>
</dbReference>
<evidence type="ECO:0008006" key="5">
    <source>
        <dbReference type="Google" id="ProtNLM"/>
    </source>
</evidence>
<keyword evidence="1" id="KW-1133">Transmembrane helix</keyword>
<evidence type="ECO:0000313" key="4">
    <source>
        <dbReference type="Proteomes" id="UP000292702"/>
    </source>
</evidence>
<dbReference type="OrthoDB" id="2953532at2759"/>
<evidence type="ECO:0000256" key="1">
    <source>
        <dbReference type="SAM" id="Phobius"/>
    </source>
</evidence>
<reference evidence="3 4" key="1">
    <citation type="submission" date="2018-11" db="EMBL/GenBank/DDBJ databases">
        <title>Genome assembly of Steccherinum ochraceum LE-BIN_3174, the white-rot fungus of the Steccherinaceae family (The Residual Polyporoid clade, Polyporales, Basidiomycota).</title>
        <authorList>
            <person name="Fedorova T.V."/>
            <person name="Glazunova O.A."/>
            <person name="Landesman E.O."/>
            <person name="Moiseenko K.V."/>
            <person name="Psurtseva N.V."/>
            <person name="Savinova O.S."/>
            <person name="Shakhova N.V."/>
            <person name="Tyazhelova T.V."/>
            <person name="Vasina D.V."/>
        </authorList>
    </citation>
    <scope>NUCLEOTIDE SEQUENCE [LARGE SCALE GENOMIC DNA]</scope>
    <source>
        <strain evidence="3 4">LE-BIN_3174</strain>
    </source>
</reference>
<organism evidence="3 4">
    <name type="scientific">Steccherinum ochraceum</name>
    <dbReference type="NCBI Taxonomy" id="92696"/>
    <lineage>
        <taxon>Eukaryota</taxon>
        <taxon>Fungi</taxon>
        <taxon>Dikarya</taxon>
        <taxon>Basidiomycota</taxon>
        <taxon>Agaricomycotina</taxon>
        <taxon>Agaricomycetes</taxon>
        <taxon>Polyporales</taxon>
        <taxon>Steccherinaceae</taxon>
        <taxon>Steccherinum</taxon>
    </lineage>
</organism>
<evidence type="ECO:0000313" key="3">
    <source>
        <dbReference type="EMBL" id="TCD69006.1"/>
    </source>
</evidence>
<keyword evidence="2" id="KW-0732">Signal</keyword>
<evidence type="ECO:0000256" key="2">
    <source>
        <dbReference type="SAM" id="SignalP"/>
    </source>
</evidence>
<name>A0A4R0RMY5_9APHY</name>
<sequence>MQFFALLAFFAVFASRVLALQITVAPMGNVSANQFLDVSDQTVKTNCQDSCAPANTAINACTDDTCLCDTATLTAITACQQCMFNDLIHRFATSDDPRVGSSPALAAYTTACNLSATTAKEFVLAPPSDWNGPFGQGLNTAATAFGVALALFLGIGCITVVNTM</sequence>
<dbReference type="Proteomes" id="UP000292702">
    <property type="component" value="Unassembled WGS sequence"/>
</dbReference>
<comment type="caution">
    <text evidence="3">The sequence shown here is derived from an EMBL/GenBank/DDBJ whole genome shotgun (WGS) entry which is preliminary data.</text>
</comment>